<feature type="region of interest" description="Disordered" evidence="1">
    <location>
        <begin position="129"/>
        <end position="162"/>
    </location>
</feature>
<accession>A0AAN7M134</accession>
<feature type="region of interest" description="Disordered" evidence="1">
    <location>
        <begin position="192"/>
        <end position="215"/>
    </location>
</feature>
<keyword evidence="3" id="KW-1185">Reference proteome</keyword>
<dbReference type="Proteomes" id="UP001346149">
    <property type="component" value="Unassembled WGS sequence"/>
</dbReference>
<dbReference type="AlphaFoldDB" id="A0AAN7M134"/>
<evidence type="ECO:0000313" key="3">
    <source>
        <dbReference type="Proteomes" id="UP001346149"/>
    </source>
</evidence>
<evidence type="ECO:0000313" key="2">
    <source>
        <dbReference type="EMBL" id="KAK4788905.1"/>
    </source>
</evidence>
<gene>
    <name evidence="2" type="ORF">SAY86_020224</name>
</gene>
<proteinExistence type="predicted"/>
<dbReference type="EMBL" id="JAXQNO010000011">
    <property type="protein sequence ID" value="KAK4788905.1"/>
    <property type="molecule type" value="Genomic_DNA"/>
</dbReference>
<comment type="caution">
    <text evidence="2">The sequence shown here is derived from an EMBL/GenBank/DDBJ whole genome shotgun (WGS) entry which is preliminary data.</text>
</comment>
<organism evidence="2 3">
    <name type="scientific">Trapa natans</name>
    <name type="common">Water chestnut</name>
    <dbReference type="NCBI Taxonomy" id="22666"/>
    <lineage>
        <taxon>Eukaryota</taxon>
        <taxon>Viridiplantae</taxon>
        <taxon>Streptophyta</taxon>
        <taxon>Embryophyta</taxon>
        <taxon>Tracheophyta</taxon>
        <taxon>Spermatophyta</taxon>
        <taxon>Magnoliopsida</taxon>
        <taxon>eudicotyledons</taxon>
        <taxon>Gunneridae</taxon>
        <taxon>Pentapetalae</taxon>
        <taxon>rosids</taxon>
        <taxon>malvids</taxon>
        <taxon>Myrtales</taxon>
        <taxon>Lythraceae</taxon>
        <taxon>Trapa</taxon>
    </lineage>
</organism>
<feature type="compositionally biased region" description="Low complexity" evidence="1">
    <location>
        <begin position="136"/>
        <end position="148"/>
    </location>
</feature>
<evidence type="ECO:0000256" key="1">
    <source>
        <dbReference type="SAM" id="MobiDB-lite"/>
    </source>
</evidence>
<name>A0AAN7M134_TRANT</name>
<reference evidence="2 3" key="1">
    <citation type="journal article" date="2023" name="Hortic Res">
        <title>Pangenome of water caltrop reveals structural variations and asymmetric subgenome divergence after allopolyploidization.</title>
        <authorList>
            <person name="Zhang X."/>
            <person name="Chen Y."/>
            <person name="Wang L."/>
            <person name="Yuan Y."/>
            <person name="Fang M."/>
            <person name="Shi L."/>
            <person name="Lu R."/>
            <person name="Comes H.P."/>
            <person name="Ma Y."/>
            <person name="Chen Y."/>
            <person name="Huang G."/>
            <person name="Zhou Y."/>
            <person name="Zheng Z."/>
            <person name="Qiu Y."/>
        </authorList>
    </citation>
    <scope>NUCLEOTIDE SEQUENCE [LARGE SCALE GENOMIC DNA]</scope>
    <source>
        <strain evidence="2">F231</strain>
    </source>
</reference>
<protein>
    <submittedName>
        <fullName evidence="2">Uncharacterized protein</fullName>
    </submittedName>
</protein>
<sequence>MQGTQLRDASGNNVDIIGSTPSKLITIDSIFSYVTPIRSPATAQSHESLGSSVYILQRDLLHKFYENNILNNGRPRISCLTGVPPQTSVSSSTYMLAAGHSHSNSRLNALKGSVDAKIQAMCKKVRMEKAKRRGKSNVSSNSNVNINSEDVPETEASSSSTLTWQVASDNRLGPELMSESIPEEEFRMIDNSSSSMSMDCPRVVSQESESEGCSLSKIPSFDPELIWEVLAN</sequence>